<comment type="caution">
    <text evidence="2">The sequence shown here is derived from an EMBL/GenBank/DDBJ whole genome shotgun (WGS) entry which is preliminary data.</text>
</comment>
<evidence type="ECO:0000313" key="3">
    <source>
        <dbReference type="Proteomes" id="UP001295684"/>
    </source>
</evidence>
<feature type="compositionally biased region" description="Polar residues" evidence="1">
    <location>
        <begin position="183"/>
        <end position="197"/>
    </location>
</feature>
<accession>A0AAD1UCV5</accession>
<keyword evidence="3" id="KW-1185">Reference proteome</keyword>
<organism evidence="2 3">
    <name type="scientific">Euplotes crassus</name>
    <dbReference type="NCBI Taxonomy" id="5936"/>
    <lineage>
        <taxon>Eukaryota</taxon>
        <taxon>Sar</taxon>
        <taxon>Alveolata</taxon>
        <taxon>Ciliophora</taxon>
        <taxon>Intramacronucleata</taxon>
        <taxon>Spirotrichea</taxon>
        <taxon>Hypotrichia</taxon>
        <taxon>Euplotida</taxon>
        <taxon>Euplotidae</taxon>
        <taxon>Moneuplotes</taxon>
    </lineage>
</organism>
<dbReference type="Proteomes" id="UP001295684">
    <property type="component" value="Unassembled WGS sequence"/>
</dbReference>
<gene>
    <name evidence="2" type="ORF">ECRASSUSDP1_LOCUS6924</name>
</gene>
<dbReference type="EMBL" id="CAMPGE010006729">
    <property type="protein sequence ID" value="CAI2365611.1"/>
    <property type="molecule type" value="Genomic_DNA"/>
</dbReference>
<proteinExistence type="predicted"/>
<evidence type="ECO:0000256" key="1">
    <source>
        <dbReference type="SAM" id="MobiDB-lite"/>
    </source>
</evidence>
<dbReference type="AlphaFoldDB" id="A0AAD1UCV5"/>
<feature type="region of interest" description="Disordered" evidence="1">
    <location>
        <begin position="164"/>
        <end position="197"/>
    </location>
</feature>
<reference evidence="2" key="1">
    <citation type="submission" date="2023-07" db="EMBL/GenBank/DDBJ databases">
        <authorList>
            <consortium name="AG Swart"/>
            <person name="Singh M."/>
            <person name="Singh A."/>
            <person name="Seah K."/>
            <person name="Emmerich C."/>
        </authorList>
    </citation>
    <scope>NUCLEOTIDE SEQUENCE</scope>
    <source>
        <strain evidence="2">DP1</strain>
    </source>
</reference>
<sequence>MEGVSYPMKSIFTPDSKIQACTQYSMNPTPIVYEPIKQKEANIRAKPLRNKSRNQSKREKIRFILEEKTSRIKIKSCLKKNSKLKSRPKLAKKQLMAGLVLNFDIKSSCPVLNFYPKELNDLKKMPVRESKINGFLNTKIQENIDKYKGQFLKTRKFDFHKNATRGITRSRSERNNSVEKNRNFTPSVGAQYSDVSL</sequence>
<name>A0AAD1UCV5_EUPCR</name>
<evidence type="ECO:0000313" key="2">
    <source>
        <dbReference type="EMBL" id="CAI2365611.1"/>
    </source>
</evidence>
<feature type="compositionally biased region" description="Basic and acidic residues" evidence="1">
    <location>
        <begin position="170"/>
        <end position="182"/>
    </location>
</feature>
<protein>
    <submittedName>
        <fullName evidence="2">Uncharacterized protein</fullName>
    </submittedName>
</protein>